<dbReference type="GO" id="GO:0003341">
    <property type="term" value="P:cilium movement"/>
    <property type="evidence" value="ECO:0007669"/>
    <property type="project" value="TreeGrafter"/>
</dbReference>
<proteinExistence type="predicted"/>
<dbReference type="Pfam" id="PF03133">
    <property type="entry name" value="TTL"/>
    <property type="match status" value="1"/>
</dbReference>
<dbReference type="SUPFAM" id="SSF56059">
    <property type="entry name" value="Glutathione synthetase ATP-binding domain-like"/>
    <property type="match status" value="1"/>
</dbReference>
<feature type="region of interest" description="Disordered" evidence="7">
    <location>
        <begin position="125"/>
        <end position="153"/>
    </location>
</feature>
<organism evidence="8 9">
    <name type="scientific">Amazona collaria</name>
    <name type="common">yellow-billed parrot</name>
    <dbReference type="NCBI Taxonomy" id="241587"/>
    <lineage>
        <taxon>Eukaryota</taxon>
        <taxon>Metazoa</taxon>
        <taxon>Chordata</taxon>
        <taxon>Craniata</taxon>
        <taxon>Vertebrata</taxon>
        <taxon>Euteleostomi</taxon>
        <taxon>Archelosauria</taxon>
        <taxon>Archosauria</taxon>
        <taxon>Dinosauria</taxon>
        <taxon>Saurischia</taxon>
        <taxon>Theropoda</taxon>
        <taxon>Coelurosauria</taxon>
        <taxon>Aves</taxon>
        <taxon>Neognathae</taxon>
        <taxon>Neoaves</taxon>
        <taxon>Telluraves</taxon>
        <taxon>Australaves</taxon>
        <taxon>Psittaciformes</taxon>
        <taxon>Psittacidae</taxon>
        <taxon>Amazona</taxon>
    </lineage>
</organism>
<comment type="subcellular location">
    <subcellularLocation>
        <location evidence="1">Cytoplasm</location>
        <location evidence="1">Cytoskeleton</location>
        <location evidence="1">Flagellum axoneme</location>
    </subcellularLocation>
</comment>
<evidence type="ECO:0000256" key="7">
    <source>
        <dbReference type="SAM" id="MobiDB-lite"/>
    </source>
</evidence>
<keyword evidence="4" id="KW-0547">Nucleotide-binding</keyword>
<dbReference type="Proteomes" id="UP000694522">
    <property type="component" value="Unplaced"/>
</dbReference>
<evidence type="ECO:0000256" key="3">
    <source>
        <dbReference type="ARBA" id="ARBA00022598"/>
    </source>
</evidence>
<keyword evidence="9" id="KW-1185">Reference proteome</keyword>
<accession>A0A8B9IY87</accession>
<dbReference type="InterPro" id="IPR004344">
    <property type="entry name" value="TTL/TTLL_fam"/>
</dbReference>
<reference evidence="8" key="1">
    <citation type="submission" date="2025-08" db="UniProtKB">
        <authorList>
            <consortium name="Ensembl"/>
        </authorList>
    </citation>
    <scope>IDENTIFICATION</scope>
</reference>
<dbReference type="PROSITE" id="PS51221">
    <property type="entry name" value="TTL"/>
    <property type="match status" value="1"/>
</dbReference>
<protein>
    <recommendedName>
        <fullName evidence="10">Tubulin monoglycylase TTLL3-like protein</fullName>
    </recommendedName>
</protein>
<dbReference type="PANTHER" id="PTHR45870">
    <property type="entry name" value="TUBULIN MONOGLYCYLASE TTLL3"/>
    <property type="match status" value="1"/>
</dbReference>
<dbReference type="Ensembl" id="ENSACOT00000014669.1">
    <property type="protein sequence ID" value="ENSACOP00000014168.1"/>
    <property type="gene ID" value="ENSACOG00000009858.1"/>
</dbReference>
<dbReference type="GO" id="GO:0060271">
    <property type="term" value="P:cilium assembly"/>
    <property type="evidence" value="ECO:0007669"/>
    <property type="project" value="TreeGrafter"/>
</dbReference>
<dbReference type="GO" id="GO:0070736">
    <property type="term" value="F:protein-glycine ligase activity, initiating"/>
    <property type="evidence" value="ECO:0007669"/>
    <property type="project" value="TreeGrafter"/>
</dbReference>
<evidence type="ECO:0000313" key="8">
    <source>
        <dbReference type="Ensembl" id="ENSACOP00000014168.1"/>
    </source>
</evidence>
<dbReference type="GO" id="GO:0015630">
    <property type="term" value="C:microtubule cytoskeleton"/>
    <property type="evidence" value="ECO:0007669"/>
    <property type="project" value="TreeGrafter"/>
</dbReference>
<dbReference type="Gene3D" id="3.30.470.20">
    <property type="entry name" value="ATP-grasp fold, B domain"/>
    <property type="match status" value="1"/>
</dbReference>
<keyword evidence="2" id="KW-0963">Cytoplasm</keyword>
<dbReference type="PANTHER" id="PTHR45870:SF2">
    <property type="entry name" value="TUBULIN MONOGLYCYLASE TTLL3"/>
    <property type="match status" value="1"/>
</dbReference>
<dbReference type="GO" id="GO:0005930">
    <property type="term" value="C:axoneme"/>
    <property type="evidence" value="ECO:0007669"/>
    <property type="project" value="TreeGrafter"/>
</dbReference>
<evidence type="ECO:0000256" key="1">
    <source>
        <dbReference type="ARBA" id="ARBA00004611"/>
    </source>
</evidence>
<evidence type="ECO:0008006" key="10">
    <source>
        <dbReference type="Google" id="ProtNLM"/>
    </source>
</evidence>
<comment type="catalytic activity">
    <reaction evidence="6">
        <text>L-glutamyl-[protein] + glycine + ATP = glycyl-L-glutamyl-[protein] + ADP + phosphate + H(+)</text>
        <dbReference type="Rhea" id="RHEA:67180"/>
        <dbReference type="Rhea" id="RHEA-COMP:10208"/>
        <dbReference type="Rhea" id="RHEA-COMP:17207"/>
        <dbReference type="ChEBI" id="CHEBI:15378"/>
        <dbReference type="ChEBI" id="CHEBI:29973"/>
        <dbReference type="ChEBI" id="CHEBI:30616"/>
        <dbReference type="ChEBI" id="CHEBI:43474"/>
        <dbReference type="ChEBI" id="CHEBI:57305"/>
        <dbReference type="ChEBI" id="CHEBI:167890"/>
        <dbReference type="ChEBI" id="CHEBI:456216"/>
    </reaction>
    <physiologicalReaction direction="left-to-right" evidence="6">
        <dbReference type="Rhea" id="RHEA:67181"/>
    </physiologicalReaction>
</comment>
<reference evidence="8" key="2">
    <citation type="submission" date="2025-09" db="UniProtKB">
        <authorList>
            <consortium name="Ensembl"/>
        </authorList>
    </citation>
    <scope>IDENTIFICATION</scope>
</reference>
<name>A0A8B9IY87_9PSIT</name>
<dbReference type="AlphaFoldDB" id="A0A8B9IY87"/>
<feature type="compositionally biased region" description="Acidic residues" evidence="7">
    <location>
        <begin position="100"/>
        <end position="110"/>
    </location>
</feature>
<dbReference type="GO" id="GO:0005524">
    <property type="term" value="F:ATP binding"/>
    <property type="evidence" value="ECO:0007669"/>
    <property type="project" value="UniProtKB-KW"/>
</dbReference>
<evidence type="ECO:0000256" key="6">
    <source>
        <dbReference type="ARBA" id="ARBA00048944"/>
    </source>
</evidence>
<feature type="region of interest" description="Disordered" evidence="7">
    <location>
        <begin position="100"/>
        <end position="119"/>
    </location>
</feature>
<evidence type="ECO:0000256" key="4">
    <source>
        <dbReference type="ARBA" id="ARBA00022741"/>
    </source>
</evidence>
<evidence type="ECO:0000256" key="5">
    <source>
        <dbReference type="ARBA" id="ARBA00022840"/>
    </source>
</evidence>
<keyword evidence="3" id="KW-0436">Ligase</keyword>
<evidence type="ECO:0000313" key="9">
    <source>
        <dbReference type="Proteomes" id="UP000694522"/>
    </source>
</evidence>
<dbReference type="InterPro" id="IPR051437">
    <property type="entry name" value="TTLL_monoglycylase"/>
</dbReference>
<keyword evidence="5" id="KW-0067">ATP-binding</keyword>
<evidence type="ECO:0000256" key="2">
    <source>
        <dbReference type="ARBA" id="ARBA00022490"/>
    </source>
</evidence>
<sequence>MNMHLLHLWLSTWVPPQEKKIFSVQGPYPVMRKLLRARGWVEKKFHATIKAGTRSVQHDTKKLLEEKEDGGGEEQWEAALHPEPGAVSCWPQCWVENLEPPEEEEKEQEEVQGYAEDPDGIHDTMVSGEGQGWSSQGTARAAQGGCQGNSTAHSSSLLQPRQWVVQKYVERPLLIFGTKIDLRQWILVTDWNLLTIWFYRDSYVRFCSQPFSLSRHLCNVSIQKQWRQAGGRHPKLPRDLIWSNQQFQLHLQQVGHTGAWENVIVPGMKEAVVAALHSARELVRDRKGSFELYGADFMFGEDCQPWLLEINVSPTMAPCSAVTRRLCAAVQRDVKQPQATPGEV</sequence>